<dbReference type="GO" id="GO:0004523">
    <property type="term" value="F:RNA-DNA hybrid ribonuclease activity"/>
    <property type="evidence" value="ECO:0007669"/>
    <property type="project" value="UniProtKB-EC"/>
</dbReference>
<reference evidence="10" key="1">
    <citation type="submission" date="2025-08" db="UniProtKB">
        <authorList>
            <consortium name="RefSeq"/>
        </authorList>
    </citation>
    <scope>IDENTIFICATION</scope>
</reference>
<evidence type="ECO:0000256" key="7">
    <source>
        <dbReference type="ARBA" id="ARBA00022801"/>
    </source>
</evidence>
<dbReference type="SUPFAM" id="SSF53098">
    <property type="entry name" value="Ribonuclease H-like"/>
    <property type="match status" value="1"/>
</dbReference>
<dbReference type="CDD" id="cd09276">
    <property type="entry name" value="Rnase_HI_RT_non_LTR"/>
    <property type="match status" value="1"/>
</dbReference>
<dbReference type="InterPro" id="IPR002156">
    <property type="entry name" value="RNaseH_domain"/>
</dbReference>
<dbReference type="Proteomes" id="UP000079169">
    <property type="component" value="Unplaced"/>
</dbReference>
<keyword evidence="5" id="KW-0479">Metal-binding</keyword>
<evidence type="ECO:0000313" key="9">
    <source>
        <dbReference type="Proteomes" id="UP000079169"/>
    </source>
</evidence>
<keyword evidence="7" id="KW-0378">Hydrolase</keyword>
<dbReference type="InterPro" id="IPR050092">
    <property type="entry name" value="RNase_H"/>
</dbReference>
<evidence type="ECO:0000256" key="3">
    <source>
        <dbReference type="ARBA" id="ARBA00012180"/>
    </source>
</evidence>
<comment type="catalytic activity">
    <reaction evidence="1">
        <text>Endonucleolytic cleavage to 5'-phosphomonoester.</text>
        <dbReference type="EC" id="3.1.26.4"/>
    </reaction>
</comment>
<dbReference type="EC" id="3.1.26.4" evidence="3"/>
<dbReference type="GO" id="GO:0003676">
    <property type="term" value="F:nucleic acid binding"/>
    <property type="evidence" value="ECO:0007669"/>
    <property type="project" value="InterPro"/>
</dbReference>
<proteinExistence type="inferred from homology"/>
<dbReference type="GO" id="GO:0046872">
    <property type="term" value="F:metal ion binding"/>
    <property type="evidence" value="ECO:0007669"/>
    <property type="project" value="UniProtKB-KW"/>
</dbReference>
<dbReference type="GeneID" id="103518869"/>
<name>A0A1S3DI75_DIACI</name>
<gene>
    <name evidence="10" type="primary">LOC103518869</name>
</gene>
<evidence type="ECO:0000256" key="4">
    <source>
        <dbReference type="ARBA" id="ARBA00022722"/>
    </source>
</evidence>
<evidence type="ECO:0000313" key="10">
    <source>
        <dbReference type="RefSeq" id="XP_008482174.1"/>
    </source>
</evidence>
<dbReference type="PaxDb" id="121845-A0A1S3DI75"/>
<accession>A0A1S3DI75</accession>
<keyword evidence="9" id="KW-1185">Reference proteome</keyword>
<dbReference type="Pfam" id="PF00075">
    <property type="entry name" value="RNase_H"/>
    <property type="match status" value="1"/>
</dbReference>
<dbReference type="AlphaFoldDB" id="A0A1S3DI75"/>
<dbReference type="PANTHER" id="PTHR10642">
    <property type="entry name" value="RIBONUCLEASE H1"/>
    <property type="match status" value="1"/>
</dbReference>
<keyword evidence="6" id="KW-0255">Endonuclease</keyword>
<dbReference type="STRING" id="121845.A0A1S3DI75"/>
<dbReference type="KEGG" id="dci:103518869"/>
<dbReference type="InterPro" id="IPR036397">
    <property type="entry name" value="RNaseH_sf"/>
</dbReference>
<dbReference type="Gene3D" id="3.30.420.10">
    <property type="entry name" value="Ribonuclease H-like superfamily/Ribonuclease H"/>
    <property type="match status" value="1"/>
</dbReference>
<evidence type="ECO:0000256" key="1">
    <source>
        <dbReference type="ARBA" id="ARBA00000077"/>
    </source>
</evidence>
<evidence type="ECO:0000256" key="6">
    <source>
        <dbReference type="ARBA" id="ARBA00022759"/>
    </source>
</evidence>
<evidence type="ECO:0000256" key="5">
    <source>
        <dbReference type="ARBA" id="ARBA00022723"/>
    </source>
</evidence>
<organism evidence="9 10">
    <name type="scientific">Diaphorina citri</name>
    <name type="common">Asian citrus psyllid</name>
    <dbReference type="NCBI Taxonomy" id="121845"/>
    <lineage>
        <taxon>Eukaryota</taxon>
        <taxon>Metazoa</taxon>
        <taxon>Ecdysozoa</taxon>
        <taxon>Arthropoda</taxon>
        <taxon>Hexapoda</taxon>
        <taxon>Insecta</taxon>
        <taxon>Pterygota</taxon>
        <taxon>Neoptera</taxon>
        <taxon>Paraneoptera</taxon>
        <taxon>Hemiptera</taxon>
        <taxon>Sternorrhyncha</taxon>
        <taxon>Psylloidea</taxon>
        <taxon>Psyllidae</taxon>
        <taxon>Diaphorininae</taxon>
        <taxon>Diaphorina</taxon>
    </lineage>
</organism>
<dbReference type="RefSeq" id="XP_008482174.1">
    <property type="nucleotide sequence ID" value="XM_008483952.1"/>
</dbReference>
<evidence type="ECO:0000256" key="2">
    <source>
        <dbReference type="ARBA" id="ARBA00005300"/>
    </source>
</evidence>
<keyword evidence="4" id="KW-0540">Nuclease</keyword>
<protein>
    <recommendedName>
        <fullName evidence="3">ribonuclease H</fullName>
        <ecNumber evidence="3">3.1.26.4</ecNumber>
    </recommendedName>
</protein>
<dbReference type="PROSITE" id="PS50879">
    <property type="entry name" value="RNASE_H_1"/>
    <property type="match status" value="1"/>
</dbReference>
<dbReference type="InterPro" id="IPR012337">
    <property type="entry name" value="RNaseH-like_sf"/>
</dbReference>
<dbReference type="GO" id="GO:0043137">
    <property type="term" value="P:DNA replication, removal of RNA primer"/>
    <property type="evidence" value="ECO:0007669"/>
    <property type="project" value="TreeGrafter"/>
</dbReference>
<sequence>MGAYRQMTSRGGKLPARYHELLDKTQVILKQNMPTDHMAPKNNFDYTFQVLVRPRSDWEGQGSQKILNAGIKYFTDGSRMNEGTGAGLCGPGFCRQSAGLGTLTTVYQAELFAILMGARHALDLGWRGRQITFFSDSQAALNTLKSPKVSSKLAWECIENLSELAIQNKVNLEWIPGHRGFDGNESADLLAREAAEEKFIGPEPVLGLPKCVIRTDIKRWVQDEANKTWINASGMRHSKLTLEGYSKKLTQEILALNRNRLRTIVSLLTGHGPFRKHLKRLGLLREEPVECRLCGLEEETATHILFECEALEVKRFRLFGTIESENFLHLGTKVQNLTLLIKGTDFWSE</sequence>
<comment type="similarity">
    <text evidence="2">Belongs to the RNase H family.</text>
</comment>
<feature type="domain" description="RNase H type-1" evidence="8">
    <location>
        <begin position="67"/>
        <end position="196"/>
    </location>
</feature>
<dbReference type="PANTHER" id="PTHR10642:SF26">
    <property type="entry name" value="RIBONUCLEASE H1"/>
    <property type="match status" value="1"/>
</dbReference>
<evidence type="ECO:0000259" key="8">
    <source>
        <dbReference type="PROSITE" id="PS50879"/>
    </source>
</evidence>